<accession>A0ABS4RH92</accession>
<dbReference type="Proteomes" id="UP001519293">
    <property type="component" value="Unassembled WGS sequence"/>
</dbReference>
<comment type="caution">
    <text evidence="1">The sequence shown here is derived from an EMBL/GenBank/DDBJ whole genome shotgun (WGS) entry which is preliminary data.</text>
</comment>
<reference evidence="1 2" key="1">
    <citation type="submission" date="2021-03" db="EMBL/GenBank/DDBJ databases">
        <title>Genomic Encyclopedia of Type Strains, Phase IV (KMG-IV): sequencing the most valuable type-strain genomes for metagenomic binning, comparative biology and taxonomic classification.</title>
        <authorList>
            <person name="Goeker M."/>
        </authorList>
    </citation>
    <scope>NUCLEOTIDE SEQUENCE [LARGE SCALE GENOMIC DNA]</scope>
    <source>
        <strain evidence="1 2">DSM 26675</strain>
    </source>
</reference>
<sequence length="158" mass="18384">MTSFSFLVSDSPLKEVDYSGITEVTVGELKKIYPITENTPAQPWHSMDDHVRILHAADASAFGELVISLCKDPPFDLTLYTEKQYTYWIEGHWKGKFLSDFVAYIKAHIQAHKNVELLIFWAGDGEEKMVERTIRIEDIEPKHLEMFKQEENIRVYFV</sequence>
<dbReference type="EMBL" id="JAGIKZ010000015">
    <property type="protein sequence ID" value="MBP2242123.1"/>
    <property type="molecule type" value="Genomic_DNA"/>
</dbReference>
<name>A0ABS4RH92_9BACI</name>
<evidence type="ECO:0000313" key="1">
    <source>
        <dbReference type="EMBL" id="MBP2242123.1"/>
    </source>
</evidence>
<dbReference type="RefSeq" id="WP_066398709.1">
    <property type="nucleotide sequence ID" value="NZ_JAGIKZ010000015.1"/>
</dbReference>
<keyword evidence="2" id="KW-1185">Reference proteome</keyword>
<gene>
    <name evidence="1" type="ORF">J2Z40_002696</name>
</gene>
<organism evidence="1 2">
    <name type="scientific">Cytobacillus eiseniae</name>
    <dbReference type="NCBI Taxonomy" id="762947"/>
    <lineage>
        <taxon>Bacteria</taxon>
        <taxon>Bacillati</taxon>
        <taxon>Bacillota</taxon>
        <taxon>Bacilli</taxon>
        <taxon>Bacillales</taxon>
        <taxon>Bacillaceae</taxon>
        <taxon>Cytobacillus</taxon>
    </lineage>
</organism>
<proteinExistence type="predicted"/>
<evidence type="ECO:0000313" key="2">
    <source>
        <dbReference type="Proteomes" id="UP001519293"/>
    </source>
</evidence>
<protein>
    <submittedName>
        <fullName evidence="1">Uncharacterized protein</fullName>
    </submittedName>
</protein>